<accession>A0A840UE83</accession>
<evidence type="ECO:0000313" key="7">
    <source>
        <dbReference type="EMBL" id="MBB5336021.1"/>
    </source>
</evidence>
<dbReference type="AlphaFoldDB" id="A0A840UE83"/>
<dbReference type="InterPro" id="IPR021137">
    <property type="entry name" value="Ribosomal_bL35-like"/>
</dbReference>
<dbReference type="GO" id="GO:0022625">
    <property type="term" value="C:cytosolic large ribosomal subunit"/>
    <property type="evidence" value="ECO:0007669"/>
    <property type="project" value="TreeGrafter"/>
</dbReference>
<dbReference type="PANTHER" id="PTHR33343:SF1">
    <property type="entry name" value="LARGE RIBOSOMAL SUBUNIT PROTEIN BL35M"/>
    <property type="match status" value="1"/>
</dbReference>
<keyword evidence="2 5" id="KW-0689">Ribosomal protein</keyword>
<keyword evidence="3 5" id="KW-0687">Ribonucleoprotein</keyword>
<dbReference type="PRINTS" id="PR00064">
    <property type="entry name" value="RIBOSOMALL35"/>
</dbReference>
<evidence type="ECO:0000256" key="4">
    <source>
        <dbReference type="ARBA" id="ARBA00071664"/>
    </source>
</evidence>
<dbReference type="EMBL" id="JACHFH010000011">
    <property type="protein sequence ID" value="MBB5336021.1"/>
    <property type="molecule type" value="Genomic_DNA"/>
</dbReference>
<comment type="similarity">
    <text evidence="1 5 6">Belongs to the bacterial ribosomal protein bL35 family.</text>
</comment>
<dbReference type="PANTHER" id="PTHR33343">
    <property type="entry name" value="54S RIBOSOMAL PROTEIN BL35M"/>
    <property type="match status" value="1"/>
</dbReference>
<dbReference type="Proteomes" id="UP000559117">
    <property type="component" value="Unassembled WGS sequence"/>
</dbReference>
<evidence type="ECO:0000256" key="2">
    <source>
        <dbReference type="ARBA" id="ARBA00022980"/>
    </source>
</evidence>
<sequence>MKTRRAAAKRFTATGTGEYKRNKAFKSHILEKKAPKRKRNLRKAAMITAADHTRVRRMLPYA</sequence>
<dbReference type="Pfam" id="PF01632">
    <property type="entry name" value="Ribosomal_L35p"/>
    <property type="match status" value="1"/>
</dbReference>
<protein>
    <recommendedName>
        <fullName evidence="4 5">Large ribosomal subunit protein bL35</fullName>
    </recommendedName>
</protein>
<dbReference type="Gene3D" id="4.10.410.60">
    <property type="match status" value="1"/>
</dbReference>
<organism evidence="7 8">
    <name type="scientific">Pectinatus brassicae</name>
    <dbReference type="NCBI Taxonomy" id="862415"/>
    <lineage>
        <taxon>Bacteria</taxon>
        <taxon>Bacillati</taxon>
        <taxon>Bacillota</taxon>
        <taxon>Negativicutes</taxon>
        <taxon>Selenomonadales</taxon>
        <taxon>Selenomonadaceae</taxon>
        <taxon>Pectinatus</taxon>
    </lineage>
</organism>
<dbReference type="GO" id="GO:0006412">
    <property type="term" value="P:translation"/>
    <property type="evidence" value="ECO:0007669"/>
    <property type="project" value="UniProtKB-UniRule"/>
</dbReference>
<dbReference type="InterPro" id="IPR018265">
    <property type="entry name" value="Ribosomal_bL35_CS"/>
</dbReference>
<proteinExistence type="inferred from homology"/>
<dbReference type="NCBIfam" id="TIGR00001">
    <property type="entry name" value="rpmI_bact"/>
    <property type="match status" value="1"/>
</dbReference>
<reference evidence="7 8" key="1">
    <citation type="submission" date="2020-08" db="EMBL/GenBank/DDBJ databases">
        <title>Genomic Encyclopedia of Type Strains, Phase IV (KMG-IV): sequencing the most valuable type-strain genomes for metagenomic binning, comparative biology and taxonomic classification.</title>
        <authorList>
            <person name="Goeker M."/>
        </authorList>
    </citation>
    <scope>NUCLEOTIDE SEQUENCE [LARGE SCALE GENOMIC DNA]</scope>
    <source>
        <strain evidence="7 8">DSM 24661</strain>
    </source>
</reference>
<gene>
    <name evidence="5" type="primary">rpmI</name>
    <name evidence="7" type="ORF">HNR32_001165</name>
</gene>
<dbReference type="InterPro" id="IPR037229">
    <property type="entry name" value="Ribosomal_bL35_sf"/>
</dbReference>
<dbReference type="GO" id="GO:0003735">
    <property type="term" value="F:structural constituent of ribosome"/>
    <property type="evidence" value="ECO:0007669"/>
    <property type="project" value="InterPro"/>
</dbReference>
<evidence type="ECO:0000256" key="5">
    <source>
        <dbReference type="HAMAP-Rule" id="MF_00514"/>
    </source>
</evidence>
<evidence type="ECO:0000313" key="8">
    <source>
        <dbReference type="Proteomes" id="UP000559117"/>
    </source>
</evidence>
<dbReference type="PROSITE" id="PS00936">
    <property type="entry name" value="RIBOSOMAL_L35"/>
    <property type="match status" value="1"/>
</dbReference>
<keyword evidence="8" id="KW-1185">Reference proteome</keyword>
<dbReference type="InterPro" id="IPR001706">
    <property type="entry name" value="Ribosomal_bL35"/>
</dbReference>
<dbReference type="HAMAP" id="MF_00514">
    <property type="entry name" value="Ribosomal_bL35"/>
    <property type="match status" value="1"/>
</dbReference>
<evidence type="ECO:0000256" key="6">
    <source>
        <dbReference type="RuleBase" id="RU000568"/>
    </source>
</evidence>
<evidence type="ECO:0000256" key="3">
    <source>
        <dbReference type="ARBA" id="ARBA00023274"/>
    </source>
</evidence>
<evidence type="ECO:0000256" key="1">
    <source>
        <dbReference type="ARBA" id="ARBA00006598"/>
    </source>
</evidence>
<dbReference type="SUPFAM" id="SSF143034">
    <property type="entry name" value="L35p-like"/>
    <property type="match status" value="1"/>
</dbReference>
<comment type="caution">
    <text evidence="7">The sequence shown here is derived from an EMBL/GenBank/DDBJ whole genome shotgun (WGS) entry which is preliminary data.</text>
</comment>
<name>A0A840UE83_9FIRM</name>
<dbReference type="FunFam" id="4.10.410.60:FF:000001">
    <property type="entry name" value="50S ribosomal protein L35"/>
    <property type="match status" value="1"/>
</dbReference>